<dbReference type="AlphaFoldDB" id="A0A382MSV1"/>
<organism evidence="1">
    <name type="scientific">marine metagenome</name>
    <dbReference type="NCBI Taxonomy" id="408172"/>
    <lineage>
        <taxon>unclassified sequences</taxon>
        <taxon>metagenomes</taxon>
        <taxon>ecological metagenomes</taxon>
    </lineage>
</organism>
<sequence>CEEVGVVPITLDSLTKLVKNYFN</sequence>
<accession>A0A382MSV1</accession>
<dbReference type="EMBL" id="UINC01094911">
    <property type="protein sequence ID" value="SVC50552.1"/>
    <property type="molecule type" value="Genomic_DNA"/>
</dbReference>
<name>A0A382MSV1_9ZZZZ</name>
<proteinExistence type="predicted"/>
<evidence type="ECO:0000313" key="1">
    <source>
        <dbReference type="EMBL" id="SVC50552.1"/>
    </source>
</evidence>
<feature type="non-terminal residue" evidence="1">
    <location>
        <position position="1"/>
    </location>
</feature>
<protein>
    <submittedName>
        <fullName evidence="1">Uncharacterized protein</fullName>
    </submittedName>
</protein>
<gene>
    <name evidence="1" type="ORF">METZ01_LOCUS303406</name>
</gene>
<reference evidence="1" key="1">
    <citation type="submission" date="2018-05" db="EMBL/GenBank/DDBJ databases">
        <authorList>
            <person name="Lanie J.A."/>
            <person name="Ng W.-L."/>
            <person name="Kazmierczak K.M."/>
            <person name="Andrzejewski T.M."/>
            <person name="Davidsen T.M."/>
            <person name="Wayne K.J."/>
            <person name="Tettelin H."/>
            <person name="Glass J.I."/>
            <person name="Rusch D."/>
            <person name="Podicherti R."/>
            <person name="Tsui H.-C.T."/>
            <person name="Winkler M.E."/>
        </authorList>
    </citation>
    <scope>NUCLEOTIDE SEQUENCE</scope>
</reference>